<reference evidence="1" key="1">
    <citation type="submission" date="2021-01" db="EMBL/GenBank/DDBJ databases">
        <title>Adiantum capillus-veneris genome.</title>
        <authorList>
            <person name="Fang Y."/>
            <person name="Liao Q."/>
        </authorList>
    </citation>
    <scope>NUCLEOTIDE SEQUENCE</scope>
    <source>
        <strain evidence="1">H3</strain>
        <tissue evidence="1">Leaf</tissue>
    </source>
</reference>
<name>A0A9D4ZKI9_ADICA</name>
<evidence type="ECO:0000313" key="1">
    <source>
        <dbReference type="EMBL" id="KAI5079043.1"/>
    </source>
</evidence>
<dbReference type="Proteomes" id="UP000886520">
    <property type="component" value="Chromosome 6"/>
</dbReference>
<sequence>MLFRLEKDTCETVDYCHRDVCMLRRRANFAEDLAVAMAEGAVSGKQRAFCRRLARKVRKEEEKDKRHLRHDTKGKRIDGKVTCNQKGWAMDATKGDCGQRSFCFTNGVEASLRGWRWREER</sequence>
<dbReference type="EMBL" id="JABFUD020000006">
    <property type="protein sequence ID" value="KAI5079043.1"/>
    <property type="molecule type" value="Genomic_DNA"/>
</dbReference>
<keyword evidence="2" id="KW-1185">Reference proteome</keyword>
<organism evidence="1 2">
    <name type="scientific">Adiantum capillus-veneris</name>
    <name type="common">Maidenhair fern</name>
    <dbReference type="NCBI Taxonomy" id="13818"/>
    <lineage>
        <taxon>Eukaryota</taxon>
        <taxon>Viridiplantae</taxon>
        <taxon>Streptophyta</taxon>
        <taxon>Embryophyta</taxon>
        <taxon>Tracheophyta</taxon>
        <taxon>Polypodiopsida</taxon>
        <taxon>Polypodiidae</taxon>
        <taxon>Polypodiales</taxon>
        <taxon>Pteridineae</taxon>
        <taxon>Pteridaceae</taxon>
        <taxon>Vittarioideae</taxon>
        <taxon>Adiantum</taxon>
    </lineage>
</organism>
<evidence type="ECO:0000313" key="2">
    <source>
        <dbReference type="Proteomes" id="UP000886520"/>
    </source>
</evidence>
<gene>
    <name evidence="1" type="ORF">GOP47_0006714</name>
</gene>
<comment type="caution">
    <text evidence="1">The sequence shown here is derived from an EMBL/GenBank/DDBJ whole genome shotgun (WGS) entry which is preliminary data.</text>
</comment>
<dbReference type="AlphaFoldDB" id="A0A9D4ZKI9"/>
<accession>A0A9D4ZKI9</accession>
<protein>
    <submittedName>
        <fullName evidence="1">Uncharacterized protein</fullName>
    </submittedName>
</protein>
<proteinExistence type="predicted"/>